<dbReference type="PANTHER" id="PTHR33734:SF22">
    <property type="entry name" value="MEMBRANE-BOUND LYTIC MUREIN TRANSGLYCOSYLASE D"/>
    <property type="match status" value="1"/>
</dbReference>
<dbReference type="InterPro" id="IPR018392">
    <property type="entry name" value="LysM"/>
</dbReference>
<dbReference type="PROSITE" id="PS51782">
    <property type="entry name" value="LYSM"/>
    <property type="match status" value="1"/>
</dbReference>
<proteinExistence type="predicted"/>
<evidence type="ECO:0000259" key="1">
    <source>
        <dbReference type="PROSITE" id="PS51782"/>
    </source>
</evidence>
<dbReference type="Pfam" id="PF01476">
    <property type="entry name" value="LysM"/>
    <property type="match status" value="1"/>
</dbReference>
<dbReference type="EMBL" id="JAHLQF010000004">
    <property type="protein sequence ID" value="MBU5486157.1"/>
    <property type="molecule type" value="Genomic_DNA"/>
</dbReference>
<dbReference type="SMART" id="SM00257">
    <property type="entry name" value="LysM"/>
    <property type="match status" value="1"/>
</dbReference>
<protein>
    <submittedName>
        <fullName evidence="2">DUF3794 domain-containing protein</fullName>
    </submittedName>
</protein>
<evidence type="ECO:0000313" key="3">
    <source>
        <dbReference type="Proteomes" id="UP000726170"/>
    </source>
</evidence>
<dbReference type="InterPro" id="IPR024300">
    <property type="entry name" value="SipL_SPOCS_dom"/>
</dbReference>
<sequence>MGIELIRENIECEQLLGQNSMDTVVKAEYVIPDTHPDIAKILCVDARPFIISKETMKDKVYLEGQVEYNVIYLAKEEEKMGVNSITYIGKFSNYIEMPGTEHKMNCQCECYVEHMDSNIIHERKIGLEGVIKLRADVYKNYNFDIVKDIEDNFDAQMLKNPMEIDKIVGNVESDMTAKCNIKIPASKPEIGNILKCDVKVRKRDARVLENRVSIEASVLITILYRGKDTRDIVSIVEEVPISKDIEFEGINSLMENYTEFKVDSMQMNIKEDDLGENREVEVESVIKTDTKIMHKEEMDMIEDVYSPSVFMNIKKNNYNLNAIHGQTSTESIVKGDIEVEGPKPIEVVMCSGRVCITDKRIVEDKVIVEGVLNSDILYKTKDEDNYICSVSEEIPFSCPVDVPGCKINMNSIAKAFLENIECDIEAGNIVIKALVKIYVKVDYVMPKEFLVEISQVEGKLPEKKASVTIYIVQPGDTLWKIAKKYSTTVEDLVKINDIENMDYIKPGQKLIIPGRASL</sequence>
<keyword evidence="3" id="KW-1185">Reference proteome</keyword>
<name>A0ABS6EN18_9CLOT</name>
<dbReference type="CDD" id="cd00118">
    <property type="entry name" value="LysM"/>
    <property type="match status" value="1"/>
</dbReference>
<dbReference type="Proteomes" id="UP000726170">
    <property type="component" value="Unassembled WGS sequence"/>
</dbReference>
<feature type="domain" description="LysM" evidence="1">
    <location>
        <begin position="468"/>
        <end position="512"/>
    </location>
</feature>
<reference evidence="2 3" key="1">
    <citation type="submission" date="2021-06" db="EMBL/GenBank/DDBJ databases">
        <authorList>
            <person name="Sun Q."/>
            <person name="Li D."/>
        </authorList>
    </citation>
    <scope>NUCLEOTIDE SEQUENCE [LARGE SCALE GENOMIC DNA]</scope>
    <source>
        <strain evidence="2 3">MSJ-11</strain>
    </source>
</reference>
<gene>
    <name evidence="2" type="ORF">KQI86_17710</name>
</gene>
<dbReference type="PANTHER" id="PTHR33734">
    <property type="entry name" value="LYSM DOMAIN-CONTAINING GPI-ANCHORED PROTEIN 2"/>
    <property type="match status" value="1"/>
</dbReference>
<evidence type="ECO:0000313" key="2">
    <source>
        <dbReference type="EMBL" id="MBU5486157.1"/>
    </source>
</evidence>
<comment type="caution">
    <text evidence="2">The sequence shown here is derived from an EMBL/GenBank/DDBJ whole genome shotgun (WGS) entry which is preliminary data.</text>
</comment>
<dbReference type="Pfam" id="PF12673">
    <property type="entry name" value="SipL"/>
    <property type="match status" value="3"/>
</dbReference>
<accession>A0ABS6EN18</accession>
<dbReference type="RefSeq" id="WP_216440740.1">
    <property type="nucleotide sequence ID" value="NZ_JAHLQF010000004.1"/>
</dbReference>
<organism evidence="2 3">
    <name type="scientific">Clostridium mobile</name>
    <dbReference type="NCBI Taxonomy" id="2841512"/>
    <lineage>
        <taxon>Bacteria</taxon>
        <taxon>Bacillati</taxon>
        <taxon>Bacillota</taxon>
        <taxon>Clostridia</taxon>
        <taxon>Eubacteriales</taxon>
        <taxon>Clostridiaceae</taxon>
        <taxon>Clostridium</taxon>
    </lineage>
</organism>